<comment type="cofactor">
    <cofactor evidence="2">
        <name>[4Fe-4S] cluster</name>
        <dbReference type="ChEBI" id="CHEBI:49883"/>
    </cofactor>
</comment>
<keyword evidence="20" id="KW-1185">Reference proteome</keyword>
<dbReference type="GO" id="GO:0160182">
    <property type="term" value="F:nitrate reductase (quinone) activity"/>
    <property type="evidence" value="ECO:0007669"/>
    <property type="project" value="UniProtKB-EC"/>
</dbReference>
<dbReference type="Gene3D" id="3.40.50.12440">
    <property type="match status" value="1"/>
</dbReference>
<dbReference type="InterPro" id="IPR006656">
    <property type="entry name" value="Mopterin_OxRdtase"/>
</dbReference>
<dbReference type="SUPFAM" id="SSF53706">
    <property type="entry name" value="Formate dehydrogenase/DMSO reductase, domains 1-3"/>
    <property type="match status" value="1"/>
</dbReference>
<dbReference type="InterPro" id="IPR037943">
    <property type="entry name" value="MopB_CT_Nitrate-R-NarG-like"/>
</dbReference>
<dbReference type="NCBIfam" id="TIGR01580">
    <property type="entry name" value="narG"/>
    <property type="match status" value="1"/>
</dbReference>
<dbReference type="RefSeq" id="WP_097108725.1">
    <property type="nucleotide sequence ID" value="NZ_OCPC01000005.1"/>
</dbReference>
<keyword evidence="13" id="KW-0408">Iron</keyword>
<dbReference type="PROSITE" id="PS51669">
    <property type="entry name" value="4FE4S_MOW_BIS_MGD"/>
    <property type="match status" value="1"/>
</dbReference>
<dbReference type="GO" id="GO:0009325">
    <property type="term" value="C:nitrate reductase complex"/>
    <property type="evidence" value="ECO:0007669"/>
    <property type="project" value="InterPro"/>
</dbReference>
<keyword evidence="7" id="KW-1003">Cell membrane</keyword>
<keyword evidence="12" id="KW-0560">Oxidoreductase</keyword>
<name>A0A286IDX8_9HYPH</name>
<dbReference type="Pfam" id="PF01568">
    <property type="entry name" value="Molydop_binding"/>
    <property type="match status" value="1"/>
</dbReference>
<evidence type="ECO:0000256" key="4">
    <source>
        <dbReference type="ARBA" id="ARBA00010312"/>
    </source>
</evidence>
<evidence type="ECO:0000256" key="11">
    <source>
        <dbReference type="ARBA" id="ARBA00022982"/>
    </source>
</evidence>
<keyword evidence="11" id="KW-0249">Electron transport</keyword>
<evidence type="ECO:0000256" key="6">
    <source>
        <dbReference type="ARBA" id="ARBA00022448"/>
    </source>
</evidence>
<evidence type="ECO:0000256" key="7">
    <source>
        <dbReference type="ARBA" id="ARBA00022475"/>
    </source>
</evidence>
<keyword evidence="16" id="KW-0472">Membrane</keyword>
<dbReference type="GO" id="GO:0046872">
    <property type="term" value="F:metal ion binding"/>
    <property type="evidence" value="ECO:0007669"/>
    <property type="project" value="UniProtKB-KW"/>
</dbReference>
<keyword evidence="9" id="KW-0500">Molybdenum</keyword>
<dbReference type="InterPro" id="IPR050123">
    <property type="entry name" value="Prok_molybdopt-oxidoreductase"/>
</dbReference>
<keyword evidence="14" id="KW-0411">Iron-sulfur</keyword>
<sequence>MSHLLDRLNFLATKRVDTFSDGHGETTIESRDWEDVYRNRWRHDKIVRSTHGVNCTGSCSWKIYVKSGVVTWETQQTDYPRTRPELPNHEPRGCARGASYSWYLYSANRVKTPLVRARLMKTWRKLRPTQSAIQAWTTIQSDPALRADYVTKRGKGGFIRASWDEATEITAAANAYTAKKYGPDRVFGFSPIPAMSMVSYAAGSRYLSLLGGTCMSFYDWYCDLPPASPQTWGEQTDVPESADWYNAGFLILWGSNVPQTRTPDAHFYTEARYRGTKSAVICPDYSEASKFSDIWLNAKQGTDAALGMAFGHVILREFHIDRQAEYFEDYCRKYSDMPMLVQLDRRGGSYIPGRLLRASDFAKKLGQDNNPEWKTVGIDDATGDIVVPNGSIGFRWGEHGNWNLEEKAAGAPVKLRMSQILDTDHDAVVGVEFPYFGGAATNGFEVCDHPDVLTRNVPVKKIKLANSKTAMVATVFDLFCANYSLDRGLGGGNIASSYDDDVPFTPAWAEKITGVRRDKIIQVAREFADNAERTRGKSMVIIGAAMNHWYHMDMNYRAVINMLVMCGCIGQSGGGWAHYVGQEKLRPQTGWAPLAFALDWARPPRHMNSTSAWYAHTDQWRYETVTAAEILSPTAPEGDWKQLSLIDYNIRAERMGWLPSAPQLRTNPLEVGRAAKSSGKDVPAYVAEKLKSGELEMSCQDPDAPENWPRNLFVWRSNLLGSSGKGHEYFLKHLLGTDHGVQGKDLGEEGRQKPMEARWHDQAPEGKLDLLVTIDFRMSTTAVYADIVLPTASWYEKDDMNTSDMHPFIHPLQAAVDPAYESKTDWEIFKSIAKKFSEISPEVLGVETDVVQLALHHDTPSELAQPQVLDWKLGECDLVPGKTAPAYIAVERDYPNLYKRFTSLGPLMEKIGNGGKGITWDTKKEVHHLKALNGTVQEEGASQGLTRIDTAIDACEVILMLAPETNGEVAVKAWDALGKHTGIDHKHLAEVKQDEKIRFRDIAAQPRKIISSPTWSGIESEEVCYNAGWTNVHELIPWRTVSGRQQLYQDHKWMQAFGEFFVTWRPPVDLKTVGPDINISERDSEPHVVLNFITPHQKWGIHSTYSDNLMMLTLNRGGPVVWISEVDASKAGLVDNDWVEVYNSNGVLTARTVVSQRIKEGTLFMYHAQEKIVNTPGSKITGHRGGIHNSVTRATLKPTHMIGGYAQLSYGFNYYGTVGSNRDEFVIVRKMTKVDWLDRPSTQVEAAE</sequence>
<dbReference type="Pfam" id="PF00384">
    <property type="entry name" value="Molybdopterin"/>
    <property type="match status" value="1"/>
</dbReference>
<comment type="similarity">
    <text evidence="4">Belongs to the prokaryotic molybdopterin-containing oxidoreductase family.</text>
</comment>
<reference evidence="20" key="1">
    <citation type="submission" date="2017-08" db="EMBL/GenBank/DDBJ databases">
        <authorList>
            <person name="Varghese N."/>
            <person name="Submissions S."/>
        </authorList>
    </citation>
    <scope>NUCLEOTIDE SEQUENCE [LARGE SCALE GENOMIC DNA]</scope>
    <source>
        <strain evidence="20">KCTC 23107</strain>
    </source>
</reference>
<dbReference type="GO" id="GO:0042128">
    <property type="term" value="P:nitrate assimilation"/>
    <property type="evidence" value="ECO:0007669"/>
    <property type="project" value="UniProtKB-KW"/>
</dbReference>
<feature type="domain" description="4Fe-4S Mo/W bis-MGD-type" evidence="18">
    <location>
        <begin position="44"/>
        <end position="108"/>
    </location>
</feature>
<evidence type="ECO:0000256" key="15">
    <source>
        <dbReference type="ARBA" id="ARBA00023063"/>
    </source>
</evidence>
<evidence type="ECO:0000256" key="12">
    <source>
        <dbReference type="ARBA" id="ARBA00023002"/>
    </source>
</evidence>
<keyword evidence="8" id="KW-0004">4Fe-4S</keyword>
<organism evidence="19 20">
    <name type="scientific">Hoeflea halophila</name>
    <dbReference type="NCBI Taxonomy" id="714899"/>
    <lineage>
        <taxon>Bacteria</taxon>
        <taxon>Pseudomonadati</taxon>
        <taxon>Pseudomonadota</taxon>
        <taxon>Alphaproteobacteria</taxon>
        <taxon>Hyphomicrobiales</taxon>
        <taxon>Rhizobiaceae</taxon>
        <taxon>Hoeflea</taxon>
    </lineage>
</organism>
<evidence type="ECO:0000256" key="8">
    <source>
        <dbReference type="ARBA" id="ARBA00022485"/>
    </source>
</evidence>
<dbReference type="GO" id="GO:0043546">
    <property type="term" value="F:molybdopterin cofactor binding"/>
    <property type="evidence" value="ECO:0007669"/>
    <property type="project" value="InterPro"/>
</dbReference>
<dbReference type="EC" id="1.7.5.1" evidence="5"/>
<evidence type="ECO:0000256" key="5">
    <source>
        <dbReference type="ARBA" id="ARBA00012500"/>
    </source>
</evidence>
<dbReference type="SUPFAM" id="SSF50692">
    <property type="entry name" value="ADC-like"/>
    <property type="match status" value="1"/>
</dbReference>
<evidence type="ECO:0000256" key="1">
    <source>
        <dbReference type="ARBA" id="ARBA00001942"/>
    </source>
</evidence>
<dbReference type="CDD" id="cd02750">
    <property type="entry name" value="MopB_Nitrate-R-NarG-like"/>
    <property type="match status" value="1"/>
</dbReference>
<dbReference type="PANTHER" id="PTHR43105">
    <property type="entry name" value="RESPIRATORY NITRATE REDUCTASE"/>
    <property type="match status" value="1"/>
</dbReference>
<dbReference type="PANTHER" id="PTHR43105:SF2">
    <property type="entry name" value="RESPIRATORY NITRATE REDUCTASE 2 ALPHA CHAIN"/>
    <property type="match status" value="1"/>
</dbReference>
<protein>
    <recommendedName>
        <fullName evidence="5">nitrate reductase (quinone)</fullName>
        <ecNumber evidence="5">1.7.5.1</ecNumber>
    </recommendedName>
</protein>
<evidence type="ECO:0000256" key="10">
    <source>
        <dbReference type="ARBA" id="ARBA00022723"/>
    </source>
</evidence>
<evidence type="ECO:0000313" key="19">
    <source>
        <dbReference type="EMBL" id="SOE18227.1"/>
    </source>
</evidence>
<evidence type="ECO:0000313" key="20">
    <source>
        <dbReference type="Proteomes" id="UP000219465"/>
    </source>
</evidence>
<comment type="subcellular location">
    <subcellularLocation>
        <location evidence="3">Cell membrane</location>
        <topology evidence="3">Peripheral membrane protein</topology>
    </subcellularLocation>
</comment>
<dbReference type="PROSITE" id="PS00490">
    <property type="entry name" value="MOLYBDOPTERIN_PROK_2"/>
    <property type="match status" value="1"/>
</dbReference>
<accession>A0A286IDX8</accession>
<evidence type="ECO:0000259" key="18">
    <source>
        <dbReference type="PROSITE" id="PS51669"/>
    </source>
</evidence>
<dbReference type="CDD" id="cd02776">
    <property type="entry name" value="MopB_CT_Nitrate-R-NarG-like"/>
    <property type="match status" value="1"/>
</dbReference>
<dbReference type="EMBL" id="OCPC01000005">
    <property type="protein sequence ID" value="SOE18227.1"/>
    <property type="molecule type" value="Genomic_DNA"/>
</dbReference>
<dbReference type="InterPro" id="IPR006468">
    <property type="entry name" value="NarG"/>
</dbReference>
<dbReference type="Gene3D" id="4.10.1200.10">
    <property type="entry name" value="nitrate reductase tail"/>
    <property type="match status" value="1"/>
</dbReference>
<evidence type="ECO:0000256" key="2">
    <source>
        <dbReference type="ARBA" id="ARBA00001966"/>
    </source>
</evidence>
<dbReference type="InterPro" id="IPR044906">
    <property type="entry name" value="Nitr_red_alph_N_sf"/>
</dbReference>
<keyword evidence="6" id="KW-0813">Transport</keyword>
<evidence type="ECO:0000256" key="14">
    <source>
        <dbReference type="ARBA" id="ARBA00023014"/>
    </source>
</evidence>
<dbReference type="GO" id="GO:0051539">
    <property type="term" value="F:4 iron, 4 sulfur cluster binding"/>
    <property type="evidence" value="ECO:0007669"/>
    <property type="project" value="UniProtKB-KW"/>
</dbReference>
<keyword evidence="15" id="KW-0534">Nitrate assimilation</keyword>
<dbReference type="Proteomes" id="UP000219465">
    <property type="component" value="Unassembled WGS sequence"/>
</dbReference>
<keyword evidence="10" id="KW-0479">Metal-binding</keyword>
<evidence type="ECO:0000256" key="17">
    <source>
        <dbReference type="ARBA" id="ARBA00048294"/>
    </source>
</evidence>
<dbReference type="InterPro" id="IPR006655">
    <property type="entry name" value="Mopterin_OxRdtase_prok_CS"/>
</dbReference>
<dbReference type="InterPro" id="IPR006657">
    <property type="entry name" value="MoPterin_dinucl-bd_dom"/>
</dbReference>
<dbReference type="SMART" id="SM00926">
    <property type="entry name" value="Molybdop_Fe4S4"/>
    <property type="match status" value="1"/>
</dbReference>
<proteinExistence type="inferred from homology"/>
<comment type="cofactor">
    <cofactor evidence="1">
        <name>Mo-bis(molybdopterin guanine dinucleotide)</name>
        <dbReference type="ChEBI" id="CHEBI:60539"/>
    </cofactor>
</comment>
<dbReference type="InterPro" id="IPR028189">
    <property type="entry name" value="Nitr_red_alph_N"/>
</dbReference>
<dbReference type="AlphaFoldDB" id="A0A286IDX8"/>
<dbReference type="Pfam" id="PF14710">
    <property type="entry name" value="Nitr_red_alph_N"/>
    <property type="match status" value="1"/>
</dbReference>
<evidence type="ECO:0000256" key="3">
    <source>
        <dbReference type="ARBA" id="ARBA00004202"/>
    </source>
</evidence>
<dbReference type="InterPro" id="IPR009010">
    <property type="entry name" value="Asp_de-COase-like_dom_sf"/>
</dbReference>
<dbReference type="FunFam" id="3.40.50.12440:FF:000001">
    <property type="entry name" value="Nitrate reductase subunit alpha"/>
    <property type="match status" value="1"/>
</dbReference>
<evidence type="ECO:0000256" key="9">
    <source>
        <dbReference type="ARBA" id="ARBA00022505"/>
    </source>
</evidence>
<evidence type="ECO:0000256" key="13">
    <source>
        <dbReference type="ARBA" id="ARBA00023004"/>
    </source>
</evidence>
<dbReference type="OrthoDB" id="9759518at2"/>
<dbReference type="GO" id="GO:0005886">
    <property type="term" value="C:plasma membrane"/>
    <property type="evidence" value="ECO:0007669"/>
    <property type="project" value="UniProtKB-SubCell"/>
</dbReference>
<dbReference type="GO" id="GO:0045333">
    <property type="term" value="P:cellular respiration"/>
    <property type="evidence" value="ECO:0007669"/>
    <property type="project" value="UniProtKB-ARBA"/>
</dbReference>
<evidence type="ECO:0000256" key="16">
    <source>
        <dbReference type="ARBA" id="ARBA00023136"/>
    </source>
</evidence>
<dbReference type="InterPro" id="IPR006963">
    <property type="entry name" value="Mopterin_OxRdtase_4Fe-4S_dom"/>
</dbReference>
<comment type="catalytic activity">
    <reaction evidence="17">
        <text>nitrate + a quinol = a quinone + nitrite + H2O</text>
        <dbReference type="Rhea" id="RHEA:56144"/>
        <dbReference type="ChEBI" id="CHEBI:15377"/>
        <dbReference type="ChEBI" id="CHEBI:16301"/>
        <dbReference type="ChEBI" id="CHEBI:17632"/>
        <dbReference type="ChEBI" id="CHEBI:24646"/>
        <dbReference type="ChEBI" id="CHEBI:132124"/>
        <dbReference type="EC" id="1.7.5.1"/>
    </reaction>
</comment>
<gene>
    <name evidence="19" type="ORF">SAMN05877838_3147</name>
</gene>